<dbReference type="AlphaFoldDB" id="A0A932I5M3"/>
<dbReference type="GO" id="GO:0004016">
    <property type="term" value="F:adenylate cyclase activity"/>
    <property type="evidence" value="ECO:0007669"/>
    <property type="project" value="InterPro"/>
</dbReference>
<dbReference type="InterPro" id="IPR000274">
    <property type="entry name" value="Adenylate_cyclase_1"/>
</dbReference>
<comment type="caution">
    <text evidence="2">The sequence shown here is derived from an EMBL/GenBank/DDBJ whole genome shotgun (WGS) entry which is preliminary data.</text>
</comment>
<evidence type="ECO:0000313" key="3">
    <source>
        <dbReference type="Proteomes" id="UP000782312"/>
    </source>
</evidence>
<gene>
    <name evidence="2" type="ORF">HYZ11_18275</name>
</gene>
<proteinExistence type="predicted"/>
<reference evidence="2" key="1">
    <citation type="submission" date="2020-07" db="EMBL/GenBank/DDBJ databases">
        <title>Huge and variable diversity of episymbiotic CPR bacteria and DPANN archaea in groundwater ecosystems.</title>
        <authorList>
            <person name="He C.Y."/>
            <person name="Keren R."/>
            <person name="Whittaker M."/>
            <person name="Farag I.F."/>
            <person name="Doudna J."/>
            <person name="Cate J.H.D."/>
            <person name="Banfield J.F."/>
        </authorList>
    </citation>
    <scope>NUCLEOTIDE SEQUENCE</scope>
    <source>
        <strain evidence="2">NC_groundwater_763_Ag_S-0.2um_68_21</strain>
    </source>
</reference>
<dbReference type="PANTHER" id="PTHR38760:SF1">
    <property type="entry name" value="ADENYLATE CYCLASE"/>
    <property type="match status" value="1"/>
</dbReference>
<evidence type="ECO:0000313" key="2">
    <source>
        <dbReference type="EMBL" id="MBI3129559.1"/>
    </source>
</evidence>
<organism evidence="2 3">
    <name type="scientific">Tectimicrobiota bacterium</name>
    <dbReference type="NCBI Taxonomy" id="2528274"/>
    <lineage>
        <taxon>Bacteria</taxon>
        <taxon>Pseudomonadati</taxon>
        <taxon>Nitrospinota/Tectimicrobiota group</taxon>
        <taxon>Candidatus Tectimicrobiota</taxon>
    </lineage>
</organism>
<protein>
    <submittedName>
        <fullName evidence="2">Class I adenylate cyclase</fullName>
    </submittedName>
</protein>
<dbReference type="Pfam" id="PF01295">
    <property type="entry name" value="Adenylate_cycl"/>
    <property type="match status" value="2"/>
</dbReference>
<accession>A0A932I5M3</accession>
<name>A0A932I5M3_UNCTE</name>
<feature type="domain" description="Adenylate cyclase class-I N-terminal" evidence="1">
    <location>
        <begin position="46"/>
        <end position="243"/>
    </location>
</feature>
<dbReference type="InterPro" id="IPR024685">
    <property type="entry name" value="Adenylate_cyclase_1_N"/>
</dbReference>
<dbReference type="Pfam" id="PF12633">
    <property type="entry name" value="Adenyl_cycl_N"/>
    <property type="match status" value="1"/>
</dbReference>
<sequence>MIFKNLFGKREEEDLVGYEVEDSGQPSSEIKGPDQLIVQAMKIRAKGFADFNKRKIATILAKIRDLDQEIFQILPALVHLNVEGLPGFVPEDERHHGGIADYQIGAEVFRLLQRHFPSSKLTPQAVRPRQAKERIIYSLASMGSLATIAHTPKSDFDIWVCVNKPEFTPEALEALAFRLKEIEEWAEKKNHFESHFFITDITEARNNHFGASDSESAGSALGKLLKEEFFRTHTVLAGYPPLWVLMPPQVSDEEYERLRDLAKKDYQLETRKYIDLGNAQRISMEEAFGAALWQLNKALGSPFKSAMKMGLIEDYMDPETDPVLLCDRLKEAIGEIASKPMQRGDLDSLGGDCLLDEHPKRFELDGYLLMFHRILGYYRRKGKEDLEDILRKCFYLKVGEKIAGVNDPARAKSPKKDMLGILVEGWGWENEKILHLNKFKEWPFDQSVTLGKEVNSFIIDSYKRLSQAGATSQVQINPTDLTVLGRKLFTFYSKKENKVDFLPRIFDDSLHQDHLTFGFSAGAPGTSPTWRVYRDAVSPTELSSPTSAAKRLRQSQNLASLLAWLVVNGIWTRSTHVSLASKEAPLTVADLQDMLGGMRDFLPRIDVGHLSNTQLLGEAQVEKVFAILNLCEPKLSERIVRLNVLYETTWGEVFGEAHDPADMTSSLCICLRALPREGVNYREAFKVLIPSGKAGVSNRAMFVDFEQLVHEAAEFFYGTPLPPRTVRSFVFQSERMVSVVSWGGGKIHSEFFPTFDDFYQKRETGKFQGFEMKVASSPSKLVPQQLMAANLKPNTIQIIVCDDGIKARLYVSDEMGGTMFVALSSKSWLPYAVKAAAFLQNAAKRLAGEPARAELRLPPPGFGVCYIGPRGANREGYRVEDMTQTVLAQDTNPAEIRCVAEETAGGKKAIVIQMEGAAFSSSDHGADLFRNAAAYIYEARGRKSKNYIFVGDCLLPASFRERFCPQGAKGTHYLAYRKFIEGKLNQALQAL</sequence>
<dbReference type="EMBL" id="JACPUR010000041">
    <property type="protein sequence ID" value="MBI3129559.1"/>
    <property type="molecule type" value="Genomic_DNA"/>
</dbReference>
<evidence type="ECO:0000259" key="1">
    <source>
        <dbReference type="Pfam" id="PF12633"/>
    </source>
</evidence>
<dbReference type="GO" id="GO:0006171">
    <property type="term" value="P:cAMP biosynthetic process"/>
    <property type="evidence" value="ECO:0007669"/>
    <property type="project" value="InterPro"/>
</dbReference>
<dbReference type="PANTHER" id="PTHR38760">
    <property type="entry name" value="ADENYLATE CYCLASE"/>
    <property type="match status" value="1"/>
</dbReference>
<dbReference type="Proteomes" id="UP000782312">
    <property type="component" value="Unassembled WGS sequence"/>
</dbReference>